<proteinExistence type="predicted"/>
<dbReference type="Proteomes" id="UP001056120">
    <property type="component" value="Linkage Group LG03"/>
</dbReference>
<keyword evidence="2" id="KW-1185">Reference proteome</keyword>
<reference evidence="2" key="1">
    <citation type="journal article" date="2022" name="Mol. Ecol. Resour.">
        <title>The genomes of chicory, endive, great burdock and yacon provide insights into Asteraceae palaeo-polyploidization history and plant inulin production.</title>
        <authorList>
            <person name="Fan W."/>
            <person name="Wang S."/>
            <person name="Wang H."/>
            <person name="Wang A."/>
            <person name="Jiang F."/>
            <person name="Liu H."/>
            <person name="Zhao H."/>
            <person name="Xu D."/>
            <person name="Zhang Y."/>
        </authorList>
    </citation>
    <scope>NUCLEOTIDE SEQUENCE [LARGE SCALE GENOMIC DNA]</scope>
    <source>
        <strain evidence="2">cv. Yunnan</strain>
    </source>
</reference>
<evidence type="ECO:0000313" key="1">
    <source>
        <dbReference type="EMBL" id="KAI3821952.1"/>
    </source>
</evidence>
<gene>
    <name evidence="1" type="ORF">L1987_09528</name>
</gene>
<organism evidence="1 2">
    <name type="scientific">Smallanthus sonchifolius</name>
    <dbReference type="NCBI Taxonomy" id="185202"/>
    <lineage>
        <taxon>Eukaryota</taxon>
        <taxon>Viridiplantae</taxon>
        <taxon>Streptophyta</taxon>
        <taxon>Embryophyta</taxon>
        <taxon>Tracheophyta</taxon>
        <taxon>Spermatophyta</taxon>
        <taxon>Magnoliopsida</taxon>
        <taxon>eudicotyledons</taxon>
        <taxon>Gunneridae</taxon>
        <taxon>Pentapetalae</taxon>
        <taxon>asterids</taxon>
        <taxon>campanulids</taxon>
        <taxon>Asterales</taxon>
        <taxon>Asteraceae</taxon>
        <taxon>Asteroideae</taxon>
        <taxon>Heliantheae alliance</taxon>
        <taxon>Millerieae</taxon>
        <taxon>Smallanthus</taxon>
    </lineage>
</organism>
<reference evidence="1 2" key="2">
    <citation type="journal article" date="2022" name="Mol. Ecol. Resour.">
        <title>The genomes of chicory, endive, great burdock and yacon provide insights into Asteraceae paleo-polyploidization history and plant inulin production.</title>
        <authorList>
            <person name="Fan W."/>
            <person name="Wang S."/>
            <person name="Wang H."/>
            <person name="Wang A."/>
            <person name="Jiang F."/>
            <person name="Liu H."/>
            <person name="Zhao H."/>
            <person name="Xu D."/>
            <person name="Zhang Y."/>
        </authorList>
    </citation>
    <scope>NUCLEOTIDE SEQUENCE [LARGE SCALE GENOMIC DNA]</scope>
    <source>
        <strain evidence="2">cv. Yunnan</strain>
        <tissue evidence="1">Leaves</tissue>
    </source>
</reference>
<accession>A0ACB9JPV2</accession>
<dbReference type="EMBL" id="CM042020">
    <property type="protein sequence ID" value="KAI3821952.1"/>
    <property type="molecule type" value="Genomic_DNA"/>
</dbReference>
<name>A0ACB9JPV2_9ASTR</name>
<protein>
    <submittedName>
        <fullName evidence="1">Uncharacterized protein</fullName>
    </submittedName>
</protein>
<evidence type="ECO:0000313" key="2">
    <source>
        <dbReference type="Proteomes" id="UP001056120"/>
    </source>
</evidence>
<comment type="caution">
    <text evidence="1">The sequence shown here is derived from an EMBL/GenBank/DDBJ whole genome shotgun (WGS) entry which is preliminary data.</text>
</comment>
<sequence length="174" mass="19588">MRHSGILVFLYPWFRELLLEFGLKGDFFPNRSSNCLVRSAKDLAISAKPLYNSEFSSSNPFNKITAFLFLVDPSFPANNKGVHTTNDVPNKDRTDSSVEQAHTTTDEIVTTLFITYLNGSSTVDHVEATNTMHTSHTSSLHVKRRRTVNVVTSDKEEDESPVKSQPTKQTFIFS</sequence>